<keyword evidence="2" id="KW-1185">Reference proteome</keyword>
<dbReference type="AlphaFoldDB" id="A0A026W150"/>
<protein>
    <submittedName>
        <fullName evidence="1">Uncharacterized protein</fullName>
    </submittedName>
</protein>
<accession>A0A026W150</accession>
<sequence length="197" mass="21119">MRCFCANAHLFRSAYSAPYTRLAQNSESSAAGGHFSKLPRCINNQRLRAVLCASGDNNENKEVEGVDFNLHTGAELPSPDVVVALGSCTIISTAIRGPAIHGPSNPRGLITPSYAKKSRTPIYSSTIGFPYLSCWGNSYEEPIMVSFVIVEPGEARITGTGKSSSGFVLNDENDRHVNDAFPVYSPTDADTRGASKS</sequence>
<organism evidence="1 2">
    <name type="scientific">Ooceraea biroi</name>
    <name type="common">Clonal raider ant</name>
    <name type="synonym">Cerapachys biroi</name>
    <dbReference type="NCBI Taxonomy" id="2015173"/>
    <lineage>
        <taxon>Eukaryota</taxon>
        <taxon>Metazoa</taxon>
        <taxon>Ecdysozoa</taxon>
        <taxon>Arthropoda</taxon>
        <taxon>Hexapoda</taxon>
        <taxon>Insecta</taxon>
        <taxon>Pterygota</taxon>
        <taxon>Neoptera</taxon>
        <taxon>Endopterygota</taxon>
        <taxon>Hymenoptera</taxon>
        <taxon>Apocrita</taxon>
        <taxon>Aculeata</taxon>
        <taxon>Formicoidea</taxon>
        <taxon>Formicidae</taxon>
        <taxon>Dorylinae</taxon>
        <taxon>Ooceraea</taxon>
    </lineage>
</organism>
<dbReference type="EMBL" id="KK107499">
    <property type="protein sequence ID" value="EZA49800.1"/>
    <property type="molecule type" value="Genomic_DNA"/>
</dbReference>
<dbReference type="Proteomes" id="UP000053097">
    <property type="component" value="Unassembled WGS sequence"/>
</dbReference>
<evidence type="ECO:0000313" key="2">
    <source>
        <dbReference type="Proteomes" id="UP000053097"/>
    </source>
</evidence>
<reference evidence="1 2" key="1">
    <citation type="journal article" date="2014" name="Curr. Biol.">
        <title>The genome of the clonal raider ant Cerapachys biroi.</title>
        <authorList>
            <person name="Oxley P.R."/>
            <person name="Ji L."/>
            <person name="Fetter-Pruneda I."/>
            <person name="McKenzie S.K."/>
            <person name="Li C."/>
            <person name="Hu H."/>
            <person name="Zhang G."/>
            <person name="Kronauer D.J."/>
        </authorList>
    </citation>
    <scope>NUCLEOTIDE SEQUENCE [LARGE SCALE GENOMIC DNA]</scope>
</reference>
<proteinExistence type="predicted"/>
<gene>
    <name evidence="1" type="ORF">X777_11673</name>
</gene>
<evidence type="ECO:0000313" key="1">
    <source>
        <dbReference type="EMBL" id="EZA49800.1"/>
    </source>
</evidence>
<name>A0A026W150_OOCBI</name>